<dbReference type="Pfam" id="PF09362">
    <property type="entry name" value="DUF1996"/>
    <property type="match status" value="1"/>
</dbReference>
<dbReference type="PANTHER" id="PTHR43662:SF12">
    <property type="entry name" value="DUF1996 DOMAIN-CONTAINING PROTEIN-RELATED"/>
    <property type="match status" value="1"/>
</dbReference>
<protein>
    <submittedName>
        <fullName evidence="2">Uu.00g056840.m01.CDS01</fullName>
    </submittedName>
</protein>
<evidence type="ECO:0000313" key="2">
    <source>
        <dbReference type="EMBL" id="CAJ2509784.1"/>
    </source>
</evidence>
<gene>
    <name evidence="2" type="ORF">KHLLAP_LOCUS10252</name>
</gene>
<feature type="domain" description="DUF1996" evidence="1">
    <location>
        <begin position="38"/>
        <end position="255"/>
    </location>
</feature>
<organism evidence="2 3">
    <name type="scientific">Anthostomella pinea</name>
    <dbReference type="NCBI Taxonomy" id="933095"/>
    <lineage>
        <taxon>Eukaryota</taxon>
        <taxon>Fungi</taxon>
        <taxon>Dikarya</taxon>
        <taxon>Ascomycota</taxon>
        <taxon>Pezizomycotina</taxon>
        <taxon>Sordariomycetes</taxon>
        <taxon>Xylariomycetidae</taxon>
        <taxon>Xylariales</taxon>
        <taxon>Xylariaceae</taxon>
        <taxon>Anthostomella</taxon>
    </lineage>
</organism>
<name>A0AAI8YM53_9PEZI</name>
<evidence type="ECO:0000313" key="3">
    <source>
        <dbReference type="Proteomes" id="UP001295740"/>
    </source>
</evidence>
<dbReference type="AlphaFoldDB" id="A0AAI8YM53"/>
<comment type="caution">
    <text evidence="2">The sequence shown here is derived from an EMBL/GenBank/DDBJ whole genome shotgun (WGS) entry which is preliminary data.</text>
</comment>
<dbReference type="InterPro" id="IPR018535">
    <property type="entry name" value="DUF1996"/>
</dbReference>
<sequence length="338" mass="35869">MPSSFVSRAGFASVIVAQAAHAYTQANIATPFMYKNIDPIVFPGSFDQSHLHSFFGSDAVTANTNSSAELQGGCSNADNPNDLSVYWVPTALYTTDSGSTWTPVPVMRFSAYYNLGESPAEVAIPQNVKMLAGAANATTAADMPPNAGIEWFCEGDDGIAADANGFPSSTCSTHLQTLLYFPECVNTDSLETAYKSTDYGTTNRCPEGMSSMPQLRFSIRYDLRSVLADGWSGTAPLRLSCGNAFCSHGDFINGWTPTGAQNMVATTSEKEHFLAVNGDRGNAGDLSTCTQTDADPTHGTSDFAESVALMSSSSSSKRSVPAVGWTSRNRLARSLARA</sequence>
<dbReference type="Proteomes" id="UP001295740">
    <property type="component" value="Unassembled WGS sequence"/>
</dbReference>
<keyword evidence="3" id="KW-1185">Reference proteome</keyword>
<accession>A0AAI8YM53</accession>
<evidence type="ECO:0000259" key="1">
    <source>
        <dbReference type="Pfam" id="PF09362"/>
    </source>
</evidence>
<dbReference type="EMBL" id="CAUWAG010000013">
    <property type="protein sequence ID" value="CAJ2509784.1"/>
    <property type="molecule type" value="Genomic_DNA"/>
</dbReference>
<dbReference type="PANTHER" id="PTHR43662">
    <property type="match status" value="1"/>
</dbReference>
<proteinExistence type="predicted"/>
<reference evidence="2" key="1">
    <citation type="submission" date="2023-10" db="EMBL/GenBank/DDBJ databases">
        <authorList>
            <person name="Hackl T."/>
        </authorList>
    </citation>
    <scope>NUCLEOTIDE SEQUENCE</scope>
</reference>